<evidence type="ECO:0000313" key="4">
    <source>
        <dbReference type="Proteomes" id="UP000593564"/>
    </source>
</evidence>
<accession>A0A7J7HIG1</accession>
<dbReference type="Gene3D" id="3.40.50.1820">
    <property type="entry name" value="alpha/beta hydrolase"/>
    <property type="match status" value="1"/>
</dbReference>
<sequence length="198" mass="22100">MEKKNHQILFSAAKLNHFILFTMMLTFYGTSISHGYSIDQAGRLRALWRAKKQTQGPTLVDDKWVVPSLSVEESSSSYDVGKMEDDLIEGGLPGQCLGSMMFKQYGGYVNVDSSKGQIANILFVESPAGVRFSYSNTTFDYKVTGDKRTGFYIPELADTIIKRNKEVDPILMIQLKGIMIGNGIMNDLTDDIGRLDYA</sequence>
<organism evidence="3 4">
    <name type="scientific">Camellia sinensis</name>
    <name type="common">Tea plant</name>
    <name type="synonym">Thea sinensis</name>
    <dbReference type="NCBI Taxonomy" id="4442"/>
    <lineage>
        <taxon>Eukaryota</taxon>
        <taxon>Viridiplantae</taxon>
        <taxon>Streptophyta</taxon>
        <taxon>Embryophyta</taxon>
        <taxon>Tracheophyta</taxon>
        <taxon>Spermatophyta</taxon>
        <taxon>Magnoliopsida</taxon>
        <taxon>eudicotyledons</taxon>
        <taxon>Gunneridae</taxon>
        <taxon>Pentapetalae</taxon>
        <taxon>asterids</taxon>
        <taxon>Ericales</taxon>
        <taxon>Theaceae</taxon>
        <taxon>Camellia</taxon>
    </lineage>
</organism>
<evidence type="ECO:0000256" key="2">
    <source>
        <dbReference type="SAM" id="Phobius"/>
    </source>
</evidence>
<keyword evidence="4" id="KW-1185">Reference proteome</keyword>
<dbReference type="InterPro" id="IPR029058">
    <property type="entry name" value="AB_hydrolase_fold"/>
</dbReference>
<keyword evidence="2" id="KW-1133">Transmembrane helix</keyword>
<name>A0A7J7HIG1_CAMSI</name>
<proteinExistence type="inferred from homology"/>
<keyword evidence="2" id="KW-0472">Membrane</keyword>
<evidence type="ECO:0000256" key="1">
    <source>
        <dbReference type="ARBA" id="ARBA00009431"/>
    </source>
</evidence>
<comment type="caution">
    <text evidence="3">The sequence shown here is derived from an EMBL/GenBank/DDBJ whole genome shotgun (WGS) entry which is preliminary data.</text>
</comment>
<dbReference type="EMBL" id="JACBKZ010000004">
    <property type="protein sequence ID" value="KAF5951706.1"/>
    <property type="molecule type" value="Genomic_DNA"/>
</dbReference>
<keyword evidence="2" id="KW-0812">Transmembrane</keyword>
<dbReference type="Pfam" id="PF00450">
    <property type="entry name" value="Peptidase_S10"/>
    <property type="match status" value="1"/>
</dbReference>
<dbReference type="PANTHER" id="PTHR11802:SF78">
    <property type="entry name" value="CARBOXYPEPTIDASE"/>
    <property type="match status" value="1"/>
</dbReference>
<dbReference type="InterPro" id="IPR001563">
    <property type="entry name" value="Peptidase_S10"/>
</dbReference>
<dbReference type="GO" id="GO:0006508">
    <property type="term" value="P:proteolysis"/>
    <property type="evidence" value="ECO:0007669"/>
    <property type="project" value="InterPro"/>
</dbReference>
<reference evidence="4" key="1">
    <citation type="journal article" date="2020" name="Nat. Commun.">
        <title>Genome assembly of wild tea tree DASZ reveals pedigree and selection history of tea varieties.</title>
        <authorList>
            <person name="Zhang W."/>
            <person name="Zhang Y."/>
            <person name="Qiu H."/>
            <person name="Guo Y."/>
            <person name="Wan H."/>
            <person name="Zhang X."/>
            <person name="Scossa F."/>
            <person name="Alseekh S."/>
            <person name="Zhang Q."/>
            <person name="Wang P."/>
            <person name="Xu L."/>
            <person name="Schmidt M.H."/>
            <person name="Jia X."/>
            <person name="Li D."/>
            <person name="Zhu A."/>
            <person name="Guo F."/>
            <person name="Chen W."/>
            <person name="Ni D."/>
            <person name="Usadel B."/>
            <person name="Fernie A.R."/>
            <person name="Wen W."/>
        </authorList>
    </citation>
    <scope>NUCLEOTIDE SEQUENCE [LARGE SCALE GENOMIC DNA]</scope>
    <source>
        <strain evidence="4">cv. G240</strain>
    </source>
</reference>
<dbReference type="PANTHER" id="PTHR11802">
    <property type="entry name" value="SERINE PROTEASE FAMILY S10 SERINE CARBOXYPEPTIDASE"/>
    <property type="match status" value="1"/>
</dbReference>
<dbReference type="Proteomes" id="UP000593564">
    <property type="component" value="Unassembled WGS sequence"/>
</dbReference>
<dbReference type="GO" id="GO:0004185">
    <property type="term" value="F:serine-type carboxypeptidase activity"/>
    <property type="evidence" value="ECO:0007669"/>
    <property type="project" value="InterPro"/>
</dbReference>
<protein>
    <submittedName>
        <fullName evidence="3">Uncharacterized protein</fullName>
    </submittedName>
</protein>
<evidence type="ECO:0000313" key="3">
    <source>
        <dbReference type="EMBL" id="KAF5951706.1"/>
    </source>
</evidence>
<dbReference type="SUPFAM" id="SSF53474">
    <property type="entry name" value="alpha/beta-Hydrolases"/>
    <property type="match status" value="1"/>
</dbReference>
<gene>
    <name evidence="3" type="ORF">HYC85_009650</name>
</gene>
<comment type="similarity">
    <text evidence="1">Belongs to the peptidase S10 family.</text>
</comment>
<dbReference type="GO" id="GO:0005773">
    <property type="term" value="C:vacuole"/>
    <property type="evidence" value="ECO:0007669"/>
    <property type="project" value="TreeGrafter"/>
</dbReference>
<reference evidence="3 4" key="2">
    <citation type="submission" date="2020-07" db="EMBL/GenBank/DDBJ databases">
        <title>Genome assembly of wild tea tree DASZ reveals pedigree and selection history of tea varieties.</title>
        <authorList>
            <person name="Zhang W."/>
        </authorList>
    </citation>
    <scope>NUCLEOTIDE SEQUENCE [LARGE SCALE GENOMIC DNA]</scope>
    <source>
        <strain evidence="4">cv. G240</strain>
        <tissue evidence="3">Leaf</tissue>
    </source>
</reference>
<dbReference type="AlphaFoldDB" id="A0A7J7HIG1"/>
<feature type="transmembrane region" description="Helical" evidence="2">
    <location>
        <begin position="12"/>
        <end position="30"/>
    </location>
</feature>